<dbReference type="EMBL" id="KV918843">
    <property type="protein sequence ID" value="OSX77251.1"/>
    <property type="molecule type" value="Genomic_DNA"/>
</dbReference>
<protein>
    <submittedName>
        <fullName evidence="2">Uncharacterized protein</fullName>
    </submittedName>
</protein>
<feature type="compositionally biased region" description="Low complexity" evidence="1">
    <location>
        <begin position="322"/>
        <end position="340"/>
    </location>
</feature>
<accession>A0A1X6P8M6</accession>
<feature type="compositionally biased region" description="Low complexity" evidence="1">
    <location>
        <begin position="374"/>
        <end position="388"/>
    </location>
</feature>
<proteinExistence type="predicted"/>
<name>A0A1X6P8M6_PORUM</name>
<dbReference type="AlphaFoldDB" id="A0A1X6P8M6"/>
<evidence type="ECO:0000313" key="2">
    <source>
        <dbReference type="EMBL" id="OSX77251.1"/>
    </source>
</evidence>
<feature type="region of interest" description="Disordered" evidence="1">
    <location>
        <begin position="201"/>
        <end position="221"/>
    </location>
</feature>
<evidence type="ECO:0000313" key="3">
    <source>
        <dbReference type="Proteomes" id="UP000218209"/>
    </source>
</evidence>
<organism evidence="2 3">
    <name type="scientific">Porphyra umbilicalis</name>
    <name type="common">Purple laver</name>
    <name type="synonym">Red alga</name>
    <dbReference type="NCBI Taxonomy" id="2786"/>
    <lineage>
        <taxon>Eukaryota</taxon>
        <taxon>Rhodophyta</taxon>
        <taxon>Bangiophyceae</taxon>
        <taxon>Bangiales</taxon>
        <taxon>Bangiaceae</taxon>
        <taxon>Porphyra</taxon>
    </lineage>
</organism>
<evidence type="ECO:0000256" key="1">
    <source>
        <dbReference type="SAM" id="MobiDB-lite"/>
    </source>
</evidence>
<gene>
    <name evidence="2" type="ORF">BU14_0154s0027</name>
</gene>
<reference evidence="2 3" key="1">
    <citation type="submission" date="2017-03" db="EMBL/GenBank/DDBJ databases">
        <title>WGS assembly of Porphyra umbilicalis.</title>
        <authorList>
            <person name="Brawley S.H."/>
            <person name="Blouin N.A."/>
            <person name="Ficko-Blean E."/>
            <person name="Wheeler G.L."/>
            <person name="Lohr M."/>
            <person name="Goodson H.V."/>
            <person name="Jenkins J.W."/>
            <person name="Blaby-Haas C.E."/>
            <person name="Helliwell K.E."/>
            <person name="Chan C."/>
            <person name="Marriage T."/>
            <person name="Bhattacharya D."/>
            <person name="Klein A.S."/>
            <person name="Badis Y."/>
            <person name="Brodie J."/>
            <person name="Cao Y."/>
            <person name="Collen J."/>
            <person name="Dittami S.M."/>
            <person name="Gachon C.M."/>
            <person name="Green B.R."/>
            <person name="Karpowicz S."/>
            <person name="Kim J.W."/>
            <person name="Kudahl U."/>
            <person name="Lin S."/>
            <person name="Michel G."/>
            <person name="Mittag M."/>
            <person name="Olson B.J."/>
            <person name="Pangilinan J."/>
            <person name="Peng Y."/>
            <person name="Qiu H."/>
            <person name="Shu S."/>
            <person name="Singer J.T."/>
            <person name="Smith A.G."/>
            <person name="Sprecher B.N."/>
            <person name="Wagner V."/>
            <person name="Wang W."/>
            <person name="Wang Z.-Y."/>
            <person name="Yan J."/>
            <person name="Yarish C."/>
            <person name="Zoeuner-Riek S."/>
            <person name="Zhuang Y."/>
            <person name="Zou Y."/>
            <person name="Lindquist E.A."/>
            <person name="Grimwood J."/>
            <person name="Barry K."/>
            <person name="Rokhsar D.S."/>
            <person name="Schmutz J."/>
            <person name="Stiller J.W."/>
            <person name="Grossman A.R."/>
            <person name="Prochnik S.E."/>
        </authorList>
    </citation>
    <scope>NUCLEOTIDE SEQUENCE [LARGE SCALE GENOMIC DNA]</scope>
    <source>
        <strain evidence="2">4086291</strain>
    </source>
</reference>
<keyword evidence="3" id="KW-1185">Reference proteome</keyword>
<sequence length="591" mass="59751">MLGRLPLRWGTEPVLCTLRTAGPARRLAPRLWPARVLAATPPRVLAAPCAAPPWMPGAPCAPPPRTPAGPRAMPPWLPVAPFLPTPRVPAVPNATAPRVLAARSGHLPSRPQCGWRRPRFPRPRLAARGAALCLPPAAYAGPCGSPASARRARRAAAGAETTATDARSDTWSAARVGACAPAAAPASFPPLHAHTCFSTSAGERWRPPAPAPSSGPSDSLVPSTVVAGGAVPDGASGAGGAVCDGAAGAGRASWPRSAPLPLRLAALALSAPSLGGARRCAVPFTSSASRPRCAAAGAAVAAANADADAWSATRVCACEPAAASTSPPALPTHAGSSLSAAERRRLAAQEPVVGSLTSHAASAPVAGPRPAPLSPRSSPRASSVRSAPFATTPLRGAHEASLRRSSRVATAALVAARAALDARRAAAAPATPPAPTVWCFPDSQELCSPLLADDDPAPGPAAPFAAPSPPLHPAAAAWRADLLSLVDAVAAHAVSPASAAVWRPRRREHTLPSFGTAARPRPDACISRAPHVNLAHGQLAGAPHALPSWRRLLEAAASTTQKDLSEAALEARRAPVYADLSGWGRTGMAAV</sequence>
<dbReference type="Proteomes" id="UP000218209">
    <property type="component" value="Unassembled WGS sequence"/>
</dbReference>
<feature type="region of interest" description="Disordered" evidence="1">
    <location>
        <begin position="322"/>
        <end position="402"/>
    </location>
</feature>